<dbReference type="RefSeq" id="WP_141007268.1">
    <property type="nucleotide sequence ID" value="NZ_BAAAOR010000030.1"/>
</dbReference>
<protein>
    <recommendedName>
        <fullName evidence="5">Helix-turn-helix domain-containing protein</fullName>
    </recommendedName>
</protein>
<gene>
    <name evidence="3" type="ORF">GCM10009788_40070</name>
</gene>
<dbReference type="EMBL" id="BAAAOR010000030">
    <property type="protein sequence ID" value="GAA1533042.1"/>
    <property type="molecule type" value="Genomic_DNA"/>
</dbReference>
<reference evidence="3 4" key="1">
    <citation type="journal article" date="2019" name="Int. J. Syst. Evol. Microbiol.">
        <title>The Global Catalogue of Microorganisms (GCM) 10K type strain sequencing project: providing services to taxonomists for standard genome sequencing and annotation.</title>
        <authorList>
            <consortium name="The Broad Institute Genomics Platform"/>
            <consortium name="The Broad Institute Genome Sequencing Center for Infectious Disease"/>
            <person name="Wu L."/>
            <person name="Ma J."/>
        </authorList>
    </citation>
    <scope>NUCLEOTIDE SEQUENCE [LARGE SCALE GENOMIC DNA]</scope>
    <source>
        <strain evidence="3 4">JCM 14942</strain>
    </source>
</reference>
<accession>A0ABN2B5U2</accession>
<keyword evidence="4" id="KW-1185">Reference proteome</keyword>
<evidence type="ECO:0008006" key="5">
    <source>
        <dbReference type="Google" id="ProtNLM"/>
    </source>
</evidence>
<dbReference type="PANTHER" id="PTHR34475:SF1">
    <property type="entry name" value="CYTOSKELETON PROTEIN RODZ"/>
    <property type="match status" value="1"/>
</dbReference>
<proteinExistence type="predicted"/>
<evidence type="ECO:0000313" key="4">
    <source>
        <dbReference type="Proteomes" id="UP001500842"/>
    </source>
</evidence>
<dbReference type="PANTHER" id="PTHR34475">
    <property type="match status" value="1"/>
</dbReference>
<dbReference type="InterPro" id="IPR050400">
    <property type="entry name" value="Bact_Cytoskel_RodZ"/>
</dbReference>
<dbReference type="Pfam" id="PF13413">
    <property type="entry name" value="HTH_25"/>
    <property type="match status" value="1"/>
</dbReference>
<feature type="transmembrane region" description="Helical" evidence="2">
    <location>
        <begin position="405"/>
        <end position="426"/>
    </location>
</feature>
<dbReference type="InterPro" id="IPR010982">
    <property type="entry name" value="Lambda_DNA-bd_dom_sf"/>
</dbReference>
<keyword evidence="2" id="KW-0472">Membrane</keyword>
<keyword evidence="2" id="KW-0812">Transmembrane</keyword>
<feature type="transmembrane region" description="Helical" evidence="2">
    <location>
        <begin position="21"/>
        <end position="40"/>
    </location>
</feature>
<feature type="transmembrane region" description="Helical" evidence="2">
    <location>
        <begin position="52"/>
        <end position="70"/>
    </location>
</feature>
<evidence type="ECO:0000256" key="2">
    <source>
        <dbReference type="SAM" id="Phobius"/>
    </source>
</evidence>
<comment type="caution">
    <text evidence="3">The sequence shown here is derived from an EMBL/GenBank/DDBJ whole genome shotgun (WGS) entry which is preliminary data.</text>
</comment>
<evidence type="ECO:0000313" key="3">
    <source>
        <dbReference type="EMBL" id="GAA1533042.1"/>
    </source>
</evidence>
<sequence>MTESPAERTEPTERRIEVRRHVALSASVGGFSALLTVAFAVRAFGGGTTLDWVSFGVLALITIAHAAALVDGRAPLLVADDQGVRLRQGALWRGIAWPEIDCLEHLPRRGLVRDGHILVDGYDDQQLVVPLTLATRVVGVESGSLSDVLAELADGRADVVEVVPDMAEDAAEREESVPQLSDLYADETPAEPEERRGIAARVAAGLSGDGPAGDGHDASDFEDTGEVVLATDDESTDEIAAVTEDPDVADESPAPERPTVLAARVELDRPTLVRAPVADDAASVTVVLDDLAVQPAAQPVIGPELTAARDRLRLTIDQLSERTRIRPHVIEAIEVDDFAPCGGDFYARGHLRTLARVLGIDAGPLVASYDETYADAPVDPRRVFESELATGAGGSIRSTRGGRNWSVLIAAVMGAVLVWSVARLVMGGPAPVGDTPVLNQSGGISKAAAAKGDPVELTLTAAGGGAQLVIRDAAGEIVFDGDLAFGQTSELKVVPPVRIWSSDGSVTYAIGGKKAQALGETGAEVSKTLVAR</sequence>
<evidence type="ECO:0000256" key="1">
    <source>
        <dbReference type="SAM" id="MobiDB-lite"/>
    </source>
</evidence>
<organism evidence="3 4">
    <name type="scientific">Nocardioides humi</name>
    <dbReference type="NCBI Taxonomy" id="449461"/>
    <lineage>
        <taxon>Bacteria</taxon>
        <taxon>Bacillati</taxon>
        <taxon>Actinomycetota</taxon>
        <taxon>Actinomycetes</taxon>
        <taxon>Propionibacteriales</taxon>
        <taxon>Nocardioidaceae</taxon>
        <taxon>Nocardioides</taxon>
    </lineage>
</organism>
<name>A0ABN2B5U2_9ACTN</name>
<keyword evidence="2" id="KW-1133">Transmembrane helix</keyword>
<feature type="region of interest" description="Disordered" evidence="1">
    <location>
        <begin position="168"/>
        <end position="195"/>
    </location>
</feature>
<dbReference type="Gene3D" id="1.10.260.40">
    <property type="entry name" value="lambda repressor-like DNA-binding domains"/>
    <property type="match status" value="1"/>
</dbReference>
<dbReference type="Proteomes" id="UP001500842">
    <property type="component" value="Unassembled WGS sequence"/>
</dbReference>